<feature type="compositionally biased region" description="Basic and acidic residues" evidence="1">
    <location>
        <begin position="61"/>
        <end position="74"/>
    </location>
</feature>
<evidence type="ECO:0000313" key="3">
    <source>
        <dbReference type="Proteomes" id="UP000198233"/>
    </source>
</evidence>
<evidence type="ECO:0000256" key="1">
    <source>
        <dbReference type="SAM" id="MobiDB-lite"/>
    </source>
</evidence>
<accession>A0AAC9XQ05</accession>
<reference evidence="2 3" key="1">
    <citation type="submission" date="2017-06" db="EMBL/GenBank/DDBJ databases">
        <title>Complete genome sequence of Shewanella marisflavi EP1 associated with anaerobic 2,4-dinitrotoluene reduction and salt tolerance.</title>
        <authorList>
            <person name="Huang J."/>
        </authorList>
    </citation>
    <scope>NUCLEOTIDE SEQUENCE [LARGE SCALE GENOMIC DNA]</scope>
    <source>
        <strain evidence="2 3">EP1</strain>
    </source>
</reference>
<protein>
    <submittedName>
        <fullName evidence="2">Uncharacterized protein</fullName>
    </submittedName>
</protein>
<evidence type="ECO:0000313" key="2">
    <source>
        <dbReference type="EMBL" id="ASJ98407.1"/>
    </source>
</evidence>
<sequence>MVRKANALISIFLTVQKTVELLTAELKSKPNKDGLLGVKDDDMDCDVSRRPSTEAVVRKATGKEKKRLEDRKLK</sequence>
<dbReference type="AlphaFoldDB" id="A0AAC9XQ05"/>
<gene>
    <name evidence="2" type="ORF">CFF01_18410</name>
</gene>
<dbReference type="EMBL" id="CP022272">
    <property type="protein sequence ID" value="ASJ98407.1"/>
    <property type="molecule type" value="Genomic_DNA"/>
</dbReference>
<feature type="region of interest" description="Disordered" evidence="1">
    <location>
        <begin position="47"/>
        <end position="74"/>
    </location>
</feature>
<dbReference type="KEGG" id="smav:CFF01_18410"/>
<proteinExistence type="predicted"/>
<name>A0AAC9XQ05_9GAMM</name>
<organism evidence="2 3">
    <name type="scientific">Shewanella marisflavi</name>
    <dbReference type="NCBI Taxonomy" id="260364"/>
    <lineage>
        <taxon>Bacteria</taxon>
        <taxon>Pseudomonadati</taxon>
        <taxon>Pseudomonadota</taxon>
        <taxon>Gammaproteobacteria</taxon>
        <taxon>Alteromonadales</taxon>
        <taxon>Shewanellaceae</taxon>
        <taxon>Shewanella</taxon>
    </lineage>
</organism>
<dbReference type="Proteomes" id="UP000198233">
    <property type="component" value="Chromosome"/>
</dbReference>